<evidence type="ECO:0000256" key="7">
    <source>
        <dbReference type="ARBA" id="ARBA00023136"/>
    </source>
</evidence>
<organism evidence="10 11">
    <name type="scientific">Pendulispora brunnea</name>
    <dbReference type="NCBI Taxonomy" id="2905690"/>
    <lineage>
        <taxon>Bacteria</taxon>
        <taxon>Pseudomonadati</taxon>
        <taxon>Myxococcota</taxon>
        <taxon>Myxococcia</taxon>
        <taxon>Myxococcales</taxon>
        <taxon>Sorangiineae</taxon>
        <taxon>Pendulisporaceae</taxon>
        <taxon>Pendulispora</taxon>
    </lineage>
</organism>
<protein>
    <submittedName>
        <fullName evidence="10">UbiA family prenyltransferase</fullName>
    </submittedName>
</protein>
<dbReference type="InterPro" id="IPR044878">
    <property type="entry name" value="UbiA_sf"/>
</dbReference>
<evidence type="ECO:0000259" key="9">
    <source>
        <dbReference type="PROSITE" id="PS50991"/>
    </source>
</evidence>
<feature type="domain" description="Pyruvate carboxyltransferase" evidence="9">
    <location>
        <begin position="473"/>
        <end position="724"/>
    </location>
</feature>
<dbReference type="Gene3D" id="3.20.20.70">
    <property type="entry name" value="Aldolase class I"/>
    <property type="match status" value="1"/>
</dbReference>
<evidence type="ECO:0000256" key="4">
    <source>
        <dbReference type="ARBA" id="ARBA00022679"/>
    </source>
</evidence>
<keyword evidence="6 8" id="KW-1133">Transmembrane helix</keyword>
<dbReference type="Gene3D" id="1.10.238.260">
    <property type="match status" value="1"/>
</dbReference>
<feature type="transmembrane region" description="Helical" evidence="8">
    <location>
        <begin position="20"/>
        <end position="36"/>
    </location>
</feature>
<dbReference type="PROSITE" id="PS50991">
    <property type="entry name" value="PYR_CT"/>
    <property type="match status" value="1"/>
</dbReference>
<feature type="transmembrane region" description="Helical" evidence="8">
    <location>
        <begin position="42"/>
        <end position="63"/>
    </location>
</feature>
<dbReference type="CDD" id="cd13956">
    <property type="entry name" value="PT_UbiA"/>
    <property type="match status" value="1"/>
</dbReference>
<dbReference type="EMBL" id="CP089982">
    <property type="protein sequence ID" value="WXA91374.1"/>
    <property type="molecule type" value="Genomic_DNA"/>
</dbReference>
<name>A0ABZ2K3K6_9BACT</name>
<dbReference type="Proteomes" id="UP001379533">
    <property type="component" value="Chromosome"/>
</dbReference>
<dbReference type="InterPro" id="IPR013785">
    <property type="entry name" value="Aldolase_TIM"/>
</dbReference>
<sequence length="844" mass="91249">MIARKVLAHVETWRPYRSFYAGILALAGAVITHGAMPSLPRALLVFVVPTLGWLAGVYGSDYLDRDLDKLRKPYKPIPSGRISEKEVFACMSACMYAGLLGSAYLGLANVALSGGCVAVSVFDAAIAKGRGFAGTIMRGVPAAFTVLFGAAAIGAFPFAGGWPIEGLCALMAVVFFHDVTASLVRASRNVERDRTMTARTAVAVLVIWEPLAATLPLWLPMRAHDYYALYVPSLVVALVGLAMACRASEDRRMASRAYECFFLERMLLAGAFIAGGAGIATALLITLPLMAVTYWARRKQLERRESGTTAADTSMASTIDIGGFIEAAIARLASDPRIVPIVRRWDRKCEIVITDREFRMCFETRDGMIVRLEPEAFDASPATRVRLRTTAGIIERIFTGHISLLRAYGQDAVRLDGSALDILRLSRLFHLVRAPAPGPAATLVRVVPNDVPRKRARANPLAASGERPVQRRILVADTTLRAGEQMPGVTFTLEQKVALVEALERVGVPLLEVGYPAVSEMDREAIRRIVAARTRASIQVISRLVPVEIDRAAQCGCDSMALFIGTSNVHLETELRISRDELCRTIDGGVRRARRHHVRVVFAPEDATRTDRDFLLKVCRIALDAGAEVIAIPDTVGIMTPWAMRDLIGDLTSELPAQLAVQCHDDFGLATANSLAAVEAGASTVMCSLGGIGERAGGAPLEEVACALEMQLGYSTALALDEMKPAANVLRSFLPFAMAPNKAIIGSNAFRHEIGLHTGGIIRDPSTYEPFDPALVGSRRRFMFGKHSGRAAIAHVLADANHPLSEAELAHVIRAAKRLGDQGKAISEFEVLEMARRRAARASA</sequence>
<dbReference type="InterPro" id="IPR054691">
    <property type="entry name" value="LeuA/HCS_post-cat"/>
</dbReference>
<feature type="transmembrane region" description="Helical" evidence="8">
    <location>
        <begin position="196"/>
        <end position="221"/>
    </location>
</feature>
<keyword evidence="5 8" id="KW-0812">Transmembrane</keyword>
<keyword evidence="7 8" id="KW-0472">Membrane</keyword>
<dbReference type="SUPFAM" id="SSF51569">
    <property type="entry name" value="Aldolase"/>
    <property type="match status" value="1"/>
</dbReference>
<dbReference type="InterPro" id="IPR000537">
    <property type="entry name" value="UbiA_prenyltransferase"/>
</dbReference>
<keyword evidence="11" id="KW-1185">Reference proteome</keyword>
<dbReference type="InterPro" id="IPR000891">
    <property type="entry name" value="PYR_CT"/>
</dbReference>
<feature type="transmembrane region" description="Helical" evidence="8">
    <location>
        <begin position="227"/>
        <end position="245"/>
    </location>
</feature>
<dbReference type="PANTHER" id="PTHR42880">
    <property type="entry name" value="HOMOCITRATE SYNTHASE"/>
    <property type="match status" value="1"/>
</dbReference>
<evidence type="ECO:0000313" key="10">
    <source>
        <dbReference type="EMBL" id="WXA91374.1"/>
    </source>
</evidence>
<evidence type="ECO:0000256" key="8">
    <source>
        <dbReference type="SAM" id="Phobius"/>
    </source>
</evidence>
<dbReference type="Gene3D" id="1.10.357.140">
    <property type="entry name" value="UbiA prenyltransferase"/>
    <property type="match status" value="1"/>
</dbReference>
<feature type="transmembrane region" description="Helical" evidence="8">
    <location>
        <begin position="110"/>
        <end position="127"/>
    </location>
</feature>
<feature type="transmembrane region" description="Helical" evidence="8">
    <location>
        <begin position="266"/>
        <end position="296"/>
    </location>
</feature>
<gene>
    <name evidence="10" type="ORF">LZC95_33575</name>
</gene>
<dbReference type="Pfam" id="PF01040">
    <property type="entry name" value="UbiA"/>
    <property type="match status" value="1"/>
</dbReference>
<evidence type="ECO:0000256" key="5">
    <source>
        <dbReference type="ARBA" id="ARBA00022692"/>
    </source>
</evidence>
<feature type="transmembrane region" description="Helical" evidence="8">
    <location>
        <begin position="139"/>
        <end position="158"/>
    </location>
</feature>
<proteinExistence type="inferred from homology"/>
<keyword evidence="3" id="KW-1003">Cell membrane</keyword>
<evidence type="ECO:0000256" key="2">
    <source>
        <dbReference type="ARBA" id="ARBA00006154"/>
    </source>
</evidence>
<keyword evidence="4" id="KW-0808">Transferase</keyword>
<dbReference type="RefSeq" id="WP_394841994.1">
    <property type="nucleotide sequence ID" value="NZ_CP089982.1"/>
</dbReference>
<evidence type="ECO:0000313" key="11">
    <source>
        <dbReference type="Proteomes" id="UP001379533"/>
    </source>
</evidence>
<comment type="subcellular location">
    <subcellularLocation>
        <location evidence="1">Membrane</location>
        <topology evidence="1">Multi-pass membrane protein</topology>
    </subcellularLocation>
</comment>
<comment type="similarity">
    <text evidence="2">Belongs to the alpha-IPM synthase/homocitrate synthase family.</text>
</comment>
<dbReference type="Pfam" id="PF00682">
    <property type="entry name" value="HMGL-like"/>
    <property type="match status" value="1"/>
</dbReference>
<dbReference type="PANTHER" id="PTHR42880:SF1">
    <property type="entry name" value="ISOPROPYLMALATE_HOMOCITRATE_CITRAMALATE SYNTHASE FAMILY PROTEIN"/>
    <property type="match status" value="1"/>
</dbReference>
<evidence type="ECO:0000256" key="3">
    <source>
        <dbReference type="ARBA" id="ARBA00022475"/>
    </source>
</evidence>
<evidence type="ECO:0000256" key="6">
    <source>
        <dbReference type="ARBA" id="ARBA00022989"/>
    </source>
</evidence>
<dbReference type="Pfam" id="PF22617">
    <property type="entry name" value="HCS_D2"/>
    <property type="match status" value="1"/>
</dbReference>
<evidence type="ECO:0000256" key="1">
    <source>
        <dbReference type="ARBA" id="ARBA00004141"/>
    </source>
</evidence>
<accession>A0ABZ2K3K6</accession>
<reference evidence="10 11" key="1">
    <citation type="submission" date="2021-12" db="EMBL/GenBank/DDBJ databases">
        <title>Discovery of the Pendulisporaceae a myxobacterial family with distinct sporulation behavior and unique specialized metabolism.</title>
        <authorList>
            <person name="Garcia R."/>
            <person name="Popoff A."/>
            <person name="Bader C.D."/>
            <person name="Loehr J."/>
            <person name="Walesch S."/>
            <person name="Walt C."/>
            <person name="Boldt J."/>
            <person name="Bunk B."/>
            <person name="Haeckl F.J.F.P.J."/>
            <person name="Gunesch A.P."/>
            <person name="Birkelbach J."/>
            <person name="Nuebel U."/>
            <person name="Pietschmann T."/>
            <person name="Bach T."/>
            <person name="Mueller R."/>
        </authorList>
    </citation>
    <scope>NUCLEOTIDE SEQUENCE [LARGE SCALE GENOMIC DNA]</scope>
    <source>
        <strain evidence="10 11">MSr12523</strain>
    </source>
</reference>